<sequence length="57" mass="6042">MIGPPSDLAAADYLAGILPELVQIADRAGLDLTAYLLEMARIEATSKAMNSAARKPR</sequence>
<name>A0AAW5R3F5_9HYPH</name>
<dbReference type="RefSeq" id="WP_261616762.1">
    <property type="nucleotide sequence ID" value="NZ_JALIDZ010000006.1"/>
</dbReference>
<evidence type="ECO:0000313" key="2">
    <source>
        <dbReference type="Proteomes" id="UP001320898"/>
    </source>
</evidence>
<organism evidence="1 2">
    <name type="scientific">Microbaculum marinisediminis</name>
    <dbReference type="NCBI Taxonomy" id="2931392"/>
    <lineage>
        <taxon>Bacteria</taxon>
        <taxon>Pseudomonadati</taxon>
        <taxon>Pseudomonadota</taxon>
        <taxon>Alphaproteobacteria</taxon>
        <taxon>Hyphomicrobiales</taxon>
        <taxon>Tepidamorphaceae</taxon>
        <taxon>Microbaculum</taxon>
    </lineage>
</organism>
<reference evidence="1 2" key="1">
    <citation type="submission" date="2022-04" db="EMBL/GenBank/DDBJ databases">
        <authorList>
            <person name="Ye Y.-Q."/>
            <person name="Du Z.-J."/>
        </authorList>
    </citation>
    <scope>NUCLEOTIDE SEQUENCE [LARGE SCALE GENOMIC DNA]</scope>
    <source>
        <strain evidence="1 2">A6E488</strain>
    </source>
</reference>
<dbReference type="EMBL" id="JALIDZ010000006">
    <property type="protein sequence ID" value="MCT8973183.1"/>
    <property type="molecule type" value="Genomic_DNA"/>
</dbReference>
<keyword evidence="2" id="KW-1185">Reference proteome</keyword>
<dbReference type="Proteomes" id="UP001320898">
    <property type="component" value="Unassembled WGS sequence"/>
</dbReference>
<proteinExistence type="predicted"/>
<protein>
    <submittedName>
        <fullName evidence="1">Uncharacterized protein</fullName>
    </submittedName>
</protein>
<comment type="caution">
    <text evidence="1">The sequence shown here is derived from an EMBL/GenBank/DDBJ whole genome shotgun (WGS) entry which is preliminary data.</text>
</comment>
<gene>
    <name evidence="1" type="ORF">MUB46_15070</name>
</gene>
<dbReference type="AlphaFoldDB" id="A0AAW5R3F5"/>
<accession>A0AAW5R3F5</accession>
<evidence type="ECO:0000313" key="1">
    <source>
        <dbReference type="EMBL" id="MCT8973183.1"/>
    </source>
</evidence>